<evidence type="ECO:0000256" key="10">
    <source>
        <dbReference type="SAM" id="Phobius"/>
    </source>
</evidence>
<dbReference type="Pfam" id="PF04193">
    <property type="entry name" value="PQ-loop"/>
    <property type="match status" value="2"/>
</dbReference>
<dbReference type="Gene3D" id="1.20.1280.290">
    <property type="match status" value="2"/>
</dbReference>
<dbReference type="SMART" id="SM00679">
    <property type="entry name" value="CTNS"/>
    <property type="match status" value="2"/>
</dbReference>
<evidence type="ECO:0000256" key="5">
    <source>
        <dbReference type="ARBA" id="ARBA00022989"/>
    </source>
</evidence>
<evidence type="ECO:0000256" key="8">
    <source>
        <dbReference type="ARBA" id="ARBA00067517"/>
    </source>
</evidence>
<keyword evidence="5 9" id="KW-1133">Transmembrane helix</keyword>
<keyword evidence="6 9" id="KW-0472">Membrane</keyword>
<dbReference type="EMBL" id="GL379885">
    <property type="protein sequence ID" value="EGT60521.1"/>
    <property type="molecule type" value="Genomic_DNA"/>
</dbReference>
<organism evidence="12">
    <name type="scientific">Caenorhabditis brenneri</name>
    <name type="common">Nematode worm</name>
    <dbReference type="NCBI Taxonomy" id="135651"/>
    <lineage>
        <taxon>Eukaryota</taxon>
        <taxon>Metazoa</taxon>
        <taxon>Ecdysozoa</taxon>
        <taxon>Nematoda</taxon>
        <taxon>Chromadorea</taxon>
        <taxon>Rhabditida</taxon>
        <taxon>Rhabditina</taxon>
        <taxon>Rhabditomorpha</taxon>
        <taxon>Rhabditoidea</taxon>
        <taxon>Rhabditidae</taxon>
        <taxon>Peloderinae</taxon>
        <taxon>Caenorhabditis</taxon>
    </lineage>
</organism>
<dbReference type="STRING" id="135651.G0NHJ1"/>
<dbReference type="PIRSF" id="PIRSF023381">
    <property type="entry name" value="MannP-dilichol_defect-1p"/>
    <property type="match status" value="1"/>
</dbReference>
<dbReference type="OMA" id="LQVLYYW"/>
<feature type="transmembrane region" description="Helical" evidence="10">
    <location>
        <begin position="147"/>
        <end position="167"/>
    </location>
</feature>
<dbReference type="FunCoup" id="G0NHJ1">
    <property type="interactions" value="2580"/>
</dbReference>
<evidence type="ECO:0000313" key="11">
    <source>
        <dbReference type="EMBL" id="EGT60521.1"/>
    </source>
</evidence>
<evidence type="ECO:0000256" key="6">
    <source>
        <dbReference type="ARBA" id="ARBA00023136"/>
    </source>
</evidence>
<comment type="similarity">
    <text evidence="7 9">Belongs to the MPDU1 (TC 2.A.43.3) family.</text>
</comment>
<evidence type="ECO:0000256" key="4">
    <source>
        <dbReference type="ARBA" id="ARBA00022737"/>
    </source>
</evidence>
<dbReference type="GO" id="GO:0016020">
    <property type="term" value="C:membrane"/>
    <property type="evidence" value="ECO:0007669"/>
    <property type="project" value="UniProtKB-SubCell"/>
</dbReference>
<accession>G0NHJ1</accession>
<evidence type="ECO:0000256" key="1">
    <source>
        <dbReference type="ARBA" id="ARBA00004141"/>
    </source>
</evidence>
<gene>
    <name evidence="11" type="ORF">CAEBREN_00817</name>
</gene>
<dbReference type="HOGENOM" id="CLU_053568_2_0_1"/>
<proteinExistence type="inferred from homology"/>
<keyword evidence="12" id="KW-1185">Reference proteome</keyword>
<feature type="transmembrane region" description="Helical" evidence="10">
    <location>
        <begin position="37"/>
        <end position="55"/>
    </location>
</feature>
<reference evidence="12" key="1">
    <citation type="submission" date="2011-07" db="EMBL/GenBank/DDBJ databases">
        <authorList>
            <consortium name="Caenorhabditis brenneri Sequencing and Analysis Consortium"/>
            <person name="Wilson R.K."/>
        </authorList>
    </citation>
    <scope>NUCLEOTIDE SEQUENCE [LARGE SCALE GENOMIC DNA]</scope>
    <source>
        <strain evidence="12">PB2801</strain>
    </source>
</reference>
<feature type="transmembrane region" description="Helical" evidence="10">
    <location>
        <begin position="102"/>
        <end position="119"/>
    </location>
</feature>
<feature type="transmembrane region" description="Helical" evidence="10">
    <location>
        <begin position="210"/>
        <end position="231"/>
    </location>
</feature>
<keyword evidence="2" id="KW-0813">Transport</keyword>
<feature type="transmembrane region" description="Helical" evidence="10">
    <location>
        <begin position="67"/>
        <end position="90"/>
    </location>
</feature>
<dbReference type="InterPro" id="IPR016817">
    <property type="entry name" value="MannP-dilichol_defect-1"/>
</dbReference>
<dbReference type="FunFam" id="1.20.1280.290:FF:000006">
    <property type="entry name" value="mannose-P-dolichol utilization defect 1 protein"/>
    <property type="match status" value="1"/>
</dbReference>
<dbReference type="Proteomes" id="UP000008068">
    <property type="component" value="Unassembled WGS sequence"/>
</dbReference>
<evidence type="ECO:0000256" key="2">
    <source>
        <dbReference type="ARBA" id="ARBA00022448"/>
    </source>
</evidence>
<evidence type="ECO:0000256" key="3">
    <source>
        <dbReference type="ARBA" id="ARBA00022692"/>
    </source>
</evidence>
<protein>
    <recommendedName>
        <fullName evidence="8 9">Mannose-P-dolichol utilization defect 1 protein homolog</fullName>
    </recommendedName>
</protein>
<comment type="subcellular location">
    <subcellularLocation>
        <location evidence="1 9">Membrane</location>
        <topology evidence="1 9">Multi-pass membrane protein</topology>
    </subcellularLocation>
</comment>
<evidence type="ECO:0000256" key="7">
    <source>
        <dbReference type="ARBA" id="ARBA00038475"/>
    </source>
</evidence>
<dbReference type="GO" id="GO:0009312">
    <property type="term" value="P:oligosaccharide biosynthetic process"/>
    <property type="evidence" value="ECO:0007669"/>
    <property type="project" value="TreeGrafter"/>
</dbReference>
<evidence type="ECO:0000256" key="9">
    <source>
        <dbReference type="PIRNR" id="PIRNR023381"/>
    </source>
</evidence>
<dbReference type="eggNOG" id="KOG3211">
    <property type="taxonomic scope" value="Eukaryota"/>
</dbReference>
<dbReference type="PANTHER" id="PTHR12226:SF2">
    <property type="entry name" value="MANNOSE-P-DOLICHOL UTILIZATION DEFECT 1 PROTEIN"/>
    <property type="match status" value="1"/>
</dbReference>
<dbReference type="InParanoid" id="G0NHJ1"/>
<keyword evidence="4" id="KW-0677">Repeat</keyword>
<dbReference type="PANTHER" id="PTHR12226">
    <property type="entry name" value="MANNOSE-P-DOLICHOL UTILIZATION DEFECT 1 LEC35 -RELATED"/>
    <property type="match status" value="1"/>
</dbReference>
<dbReference type="AlphaFoldDB" id="G0NHJ1"/>
<sequence length="243" mass="26379">MAKELFHNAVQTLFPGNCFEELLINFNFFHPTCPKAVLSRGLGFAITLGSILLFVPQILKIHAAKSAQGISASSQILALIGAIGTASYSYRSGFVFSGWGDSFFVAVQLVIIILQIFLFSGQTLLSVGFLGAVSAVTYGVVSQMIPMHVLTWVQAAGIPIVVTSKLLQIFQNYRAQSTGQLSLISVFLQFAGTVARVFTSVQDTGDSLLIVSYSTAAVLNGLIFAQFFMYWNKTEADARKKRN</sequence>
<name>G0NHJ1_CAEBE</name>
<dbReference type="InterPro" id="IPR006603">
    <property type="entry name" value="PQ-loop_rpt"/>
</dbReference>
<keyword evidence="3 9" id="KW-0812">Transmembrane</keyword>
<evidence type="ECO:0000313" key="12">
    <source>
        <dbReference type="Proteomes" id="UP000008068"/>
    </source>
</evidence>
<feature type="transmembrane region" description="Helical" evidence="10">
    <location>
        <begin position="179"/>
        <end position="198"/>
    </location>
</feature>
<dbReference type="OrthoDB" id="271506at2759"/>